<dbReference type="AlphaFoldDB" id="A0A8X7T1D2"/>
<protein>
    <submittedName>
        <fullName evidence="3">Uncharacterized protein</fullName>
    </submittedName>
</protein>
<keyword evidence="1 2" id="KW-0175">Coiled coil</keyword>
<evidence type="ECO:0000313" key="4">
    <source>
        <dbReference type="Proteomes" id="UP000078113"/>
    </source>
</evidence>
<organism evidence="3 4">
    <name type="scientific">Tilletia walkeri</name>
    <dbReference type="NCBI Taxonomy" id="117179"/>
    <lineage>
        <taxon>Eukaryota</taxon>
        <taxon>Fungi</taxon>
        <taxon>Dikarya</taxon>
        <taxon>Basidiomycota</taxon>
        <taxon>Ustilaginomycotina</taxon>
        <taxon>Exobasidiomycetes</taxon>
        <taxon>Tilletiales</taxon>
        <taxon>Tilletiaceae</taxon>
        <taxon>Tilletia</taxon>
    </lineage>
</organism>
<evidence type="ECO:0000256" key="2">
    <source>
        <dbReference type="SAM" id="Coils"/>
    </source>
</evidence>
<dbReference type="PANTHER" id="PTHR45916:SF1">
    <property type="entry name" value="STRUCTURAL MAINTENANCE OF CHROMOSOMES PROTEIN 5"/>
    <property type="match status" value="1"/>
</dbReference>
<comment type="caution">
    <text evidence="3">The sequence shown here is derived from an EMBL/GenBank/DDBJ whole genome shotgun (WGS) entry which is preliminary data.</text>
</comment>
<reference evidence="3" key="1">
    <citation type="submission" date="2016-04" db="EMBL/GenBank/DDBJ databases">
        <authorList>
            <person name="Nguyen H.D."/>
            <person name="Samba Siva P."/>
            <person name="Cullis J."/>
            <person name="Levesque C.A."/>
            <person name="Hambleton S."/>
        </authorList>
    </citation>
    <scope>NUCLEOTIDE SEQUENCE</scope>
    <source>
        <strain evidence="3">DAOMC 236422</strain>
    </source>
</reference>
<feature type="coiled-coil region" evidence="2">
    <location>
        <begin position="189"/>
        <end position="244"/>
    </location>
</feature>
<dbReference type="GO" id="GO:0005634">
    <property type="term" value="C:nucleus"/>
    <property type="evidence" value="ECO:0007669"/>
    <property type="project" value="TreeGrafter"/>
</dbReference>
<proteinExistence type="predicted"/>
<gene>
    <name evidence="3" type="ORF">A4X09_0g7033</name>
</gene>
<evidence type="ECO:0000313" key="3">
    <source>
        <dbReference type="EMBL" id="KAE8264203.1"/>
    </source>
</evidence>
<dbReference type="GO" id="GO:0000724">
    <property type="term" value="P:double-strand break repair via homologous recombination"/>
    <property type="evidence" value="ECO:0007669"/>
    <property type="project" value="TreeGrafter"/>
</dbReference>
<dbReference type="PANTHER" id="PTHR45916">
    <property type="entry name" value="STRUCTURAL MAINTENANCE OF CHROMOSOMES PROTEIN 5"/>
    <property type="match status" value="1"/>
</dbReference>
<sequence>MVCAIALGRRWRRNVVGRAKDVAAFVRQSYDFGSIEIELVASEAVLHSSPSSLCSSFLPQDKVADFARMAPPQLPKEVQKCAGEEGLIDHHVKLSTIGNNETKIAEKSVSEQADVDNLKQRHEILRRDVQRFKDRQIIERQVKMLEIRVPQAKYLRAREQAMRYRRTIQDRKVKVDDANKLLGPYKQVEEDYEEMFEKLKLRKHKAKSRLDNVGQDLRKCVSSLEKKEGDADKLHRDMASLDQREANRGSNEERLKTEVRELQEAVAEVHDFASTQGSDQRLVSFCPPLADVSLPIAEANLVL</sequence>
<evidence type="ECO:0000256" key="1">
    <source>
        <dbReference type="ARBA" id="ARBA00023054"/>
    </source>
</evidence>
<dbReference type="GO" id="GO:0030915">
    <property type="term" value="C:Smc5-Smc6 complex"/>
    <property type="evidence" value="ECO:0007669"/>
    <property type="project" value="TreeGrafter"/>
</dbReference>
<name>A0A8X7T1D2_9BASI</name>
<dbReference type="GO" id="GO:0003697">
    <property type="term" value="F:single-stranded DNA binding"/>
    <property type="evidence" value="ECO:0007669"/>
    <property type="project" value="TreeGrafter"/>
</dbReference>
<dbReference type="Proteomes" id="UP000078113">
    <property type="component" value="Unassembled WGS sequence"/>
</dbReference>
<reference evidence="3" key="2">
    <citation type="journal article" date="2019" name="IMA Fungus">
        <title>Genome sequencing and comparison of five Tilletia species to identify candidate genes for the detection of regulated species infecting wheat.</title>
        <authorList>
            <person name="Nguyen H.D.T."/>
            <person name="Sultana T."/>
            <person name="Kesanakurti P."/>
            <person name="Hambleton S."/>
        </authorList>
    </citation>
    <scope>NUCLEOTIDE SEQUENCE</scope>
    <source>
        <strain evidence="3">DAOMC 236422</strain>
    </source>
</reference>
<dbReference type="EMBL" id="LWDG02000560">
    <property type="protein sequence ID" value="KAE8264203.1"/>
    <property type="molecule type" value="Genomic_DNA"/>
</dbReference>
<keyword evidence="4" id="KW-1185">Reference proteome</keyword>
<accession>A0A8X7T1D2</accession>